<dbReference type="GO" id="GO:0016743">
    <property type="term" value="F:carboxyl- or carbamoyltransferase activity"/>
    <property type="evidence" value="ECO:0007669"/>
    <property type="project" value="TreeGrafter"/>
</dbReference>
<protein>
    <recommendedName>
        <fullName evidence="8">Carbamoyltransferase HypF</fullName>
    </recommendedName>
    <alternativeName>
        <fullName evidence="9">Carbamoyl phosphate-converting enzyme HypF</fullName>
    </alternativeName>
    <alternativeName>
        <fullName evidence="10">[NiFe]-hydrogenase maturation factor HypF</fullName>
    </alternativeName>
</protein>
<keyword evidence="3" id="KW-0436">Ligase</keyword>
<dbReference type="SUPFAM" id="SSF53067">
    <property type="entry name" value="Actin-like ATPase domain"/>
    <property type="match status" value="1"/>
</dbReference>
<evidence type="ECO:0000256" key="2">
    <source>
        <dbReference type="ARBA" id="ARBA00008097"/>
    </source>
</evidence>
<dbReference type="EMBL" id="DF820460">
    <property type="protein sequence ID" value="GAK53831.1"/>
    <property type="molecule type" value="Genomic_DNA"/>
</dbReference>
<evidence type="ECO:0000256" key="8">
    <source>
        <dbReference type="ARBA" id="ARBA00072168"/>
    </source>
</evidence>
<evidence type="ECO:0000256" key="3">
    <source>
        <dbReference type="ARBA" id="ARBA00022598"/>
    </source>
</evidence>
<evidence type="ECO:0000313" key="13">
    <source>
        <dbReference type="EMBL" id="GAK53831.1"/>
    </source>
</evidence>
<evidence type="ECO:0000256" key="9">
    <source>
        <dbReference type="ARBA" id="ARBA00075001"/>
    </source>
</evidence>
<dbReference type="Pfam" id="PF22521">
    <property type="entry name" value="HypF_C_2"/>
    <property type="match status" value="1"/>
</dbReference>
<dbReference type="FunFam" id="3.30.420.40:FF:000124">
    <property type="entry name" value="Carbamoyltransferase HypF"/>
    <property type="match status" value="1"/>
</dbReference>
<dbReference type="GO" id="GO:0008270">
    <property type="term" value="F:zinc ion binding"/>
    <property type="evidence" value="ECO:0007669"/>
    <property type="project" value="UniProtKB-KW"/>
</dbReference>
<evidence type="ECO:0000256" key="5">
    <source>
        <dbReference type="ARBA" id="ARBA00022771"/>
    </source>
</evidence>
<dbReference type="PANTHER" id="PTHR42959:SF1">
    <property type="entry name" value="CARBAMOYLTRANSFERASE HYPF"/>
    <property type="match status" value="1"/>
</dbReference>
<reference evidence="13" key="1">
    <citation type="journal article" date="2015" name="PeerJ">
        <title>First genomic representation of candidate bacterial phylum KSB3 points to enhanced environmental sensing as a trigger of wastewater bulking.</title>
        <authorList>
            <person name="Sekiguchi Y."/>
            <person name="Ohashi A."/>
            <person name="Parks D.H."/>
            <person name="Yamauchi T."/>
            <person name="Tyson G.W."/>
            <person name="Hugenholtz P."/>
        </authorList>
    </citation>
    <scope>NUCLEOTIDE SEQUENCE [LARGE SCALE GENOMIC DNA]</scope>
</reference>
<feature type="domain" description="HypF Kae1-like" evidence="11">
    <location>
        <begin position="20"/>
        <end position="115"/>
    </location>
</feature>
<dbReference type="HOGENOM" id="CLU_009164_1_0_0"/>
<sequence length="391" mass="43153">MKNVIWTLPEPLAFPFRVEMPVLACGAESKNTFCIALGALAFLSPNFGDLEQVENFQDFQGGVTAFQTLLDATPGVIAYDLHPEYLATKYAKTYGASVRIGVQHHHAHIAACIADNEVHQPVIGVAFDGSGYGNDGHIWGGEFMIADYRDFQRVGHFVYIPMPGGSAAIREPWRMAFAYLDHIYGDDAPHLDIEFAKTLDPRQQAILGNMMRQQVNAPLTSSVGRLFDAVSALLGICRYATYEGQAAIEMQANAEQYLQGLTTAETGIMSYEFDILEQQNAPYYLIQPHRLFAEIIADMQNATPIARIAARFHLTVAAMIATMCERLREHFRIGQVALSGGVFQNRLLREHAVRQLQQGGFEVLLPRRLPLHDGNISFGQAVIAAANINGA</sequence>
<dbReference type="InterPro" id="IPR051060">
    <property type="entry name" value="Carbamoyltrans_HypF-like"/>
</dbReference>
<evidence type="ECO:0000256" key="6">
    <source>
        <dbReference type="ARBA" id="ARBA00022833"/>
    </source>
</evidence>
<keyword evidence="6" id="KW-0862">Zinc</keyword>
<dbReference type="AlphaFoldDB" id="A0A081BR00"/>
<evidence type="ECO:0000313" key="14">
    <source>
        <dbReference type="Proteomes" id="UP000030700"/>
    </source>
</evidence>
<dbReference type="InterPro" id="IPR041440">
    <property type="entry name" value="HypF_C"/>
</dbReference>
<evidence type="ECO:0000259" key="11">
    <source>
        <dbReference type="Pfam" id="PF17788"/>
    </source>
</evidence>
<keyword evidence="5" id="KW-0863">Zinc-finger</keyword>
<dbReference type="GO" id="GO:0051604">
    <property type="term" value="P:protein maturation"/>
    <property type="evidence" value="ECO:0007669"/>
    <property type="project" value="TreeGrafter"/>
</dbReference>
<dbReference type="Gene3D" id="3.30.420.360">
    <property type="match status" value="1"/>
</dbReference>
<comment type="similarity">
    <text evidence="2">Belongs to the carbamoyltransferase HypF family.</text>
</comment>
<dbReference type="InterPro" id="IPR055128">
    <property type="entry name" value="HypF_C_2"/>
</dbReference>
<comment type="pathway">
    <text evidence="1">Protein modification; [NiFe] hydrogenase maturation.</text>
</comment>
<keyword evidence="4" id="KW-0479">Metal-binding</keyword>
<dbReference type="STRING" id="1499966.U14_05105"/>
<accession>A0A081BR00</accession>
<dbReference type="InterPro" id="IPR043129">
    <property type="entry name" value="ATPase_NBD"/>
</dbReference>
<feature type="domain" description="Carbamoyltransferase Kae1-like" evidence="12">
    <location>
        <begin position="124"/>
        <end position="380"/>
    </location>
</feature>
<evidence type="ECO:0000259" key="12">
    <source>
        <dbReference type="Pfam" id="PF22521"/>
    </source>
</evidence>
<dbReference type="GO" id="GO:0016874">
    <property type="term" value="F:ligase activity"/>
    <property type="evidence" value="ECO:0007669"/>
    <property type="project" value="UniProtKB-KW"/>
</dbReference>
<dbReference type="Proteomes" id="UP000030700">
    <property type="component" value="Unassembled WGS sequence"/>
</dbReference>
<dbReference type="Pfam" id="PF17788">
    <property type="entry name" value="HypF_C"/>
    <property type="match status" value="1"/>
</dbReference>
<proteinExistence type="inferred from homology"/>
<name>A0A081BR00_9BACT</name>
<evidence type="ECO:0000256" key="4">
    <source>
        <dbReference type="ARBA" id="ARBA00022723"/>
    </source>
</evidence>
<gene>
    <name evidence="13" type="ORF">U14_05105</name>
</gene>
<dbReference type="Gene3D" id="3.30.420.40">
    <property type="match status" value="1"/>
</dbReference>
<organism evidence="13">
    <name type="scientific">Candidatus Moduliflexus flocculans</name>
    <dbReference type="NCBI Taxonomy" id="1499966"/>
    <lineage>
        <taxon>Bacteria</taxon>
        <taxon>Candidatus Moduliflexota</taxon>
        <taxon>Candidatus Moduliflexia</taxon>
        <taxon>Candidatus Moduliflexales</taxon>
        <taxon>Candidatus Moduliflexaceae</taxon>
    </lineage>
</organism>
<comment type="catalytic activity">
    <reaction evidence="7">
        <text>C-terminal L-cysteinyl-[HypE protein] + carbamoyl phosphate + ATP + H2O = C-terminal S-carboxamide-L-cysteinyl-[HypE protein] + AMP + phosphate + diphosphate + H(+)</text>
        <dbReference type="Rhea" id="RHEA:55636"/>
        <dbReference type="Rhea" id="RHEA-COMP:14247"/>
        <dbReference type="Rhea" id="RHEA-COMP:14392"/>
        <dbReference type="ChEBI" id="CHEBI:15377"/>
        <dbReference type="ChEBI" id="CHEBI:15378"/>
        <dbReference type="ChEBI" id="CHEBI:30616"/>
        <dbReference type="ChEBI" id="CHEBI:33019"/>
        <dbReference type="ChEBI" id="CHEBI:43474"/>
        <dbReference type="ChEBI" id="CHEBI:58228"/>
        <dbReference type="ChEBI" id="CHEBI:76913"/>
        <dbReference type="ChEBI" id="CHEBI:139126"/>
        <dbReference type="ChEBI" id="CHEBI:456215"/>
    </reaction>
</comment>
<keyword evidence="14" id="KW-1185">Reference proteome</keyword>
<dbReference type="PANTHER" id="PTHR42959">
    <property type="entry name" value="CARBAMOYLTRANSFERASE"/>
    <property type="match status" value="1"/>
</dbReference>
<evidence type="ECO:0000256" key="1">
    <source>
        <dbReference type="ARBA" id="ARBA00004711"/>
    </source>
</evidence>
<evidence type="ECO:0000256" key="7">
    <source>
        <dbReference type="ARBA" id="ARBA00048220"/>
    </source>
</evidence>
<evidence type="ECO:0000256" key="10">
    <source>
        <dbReference type="ARBA" id="ARBA00078219"/>
    </source>
</evidence>